<dbReference type="Gene3D" id="2.160.20.10">
    <property type="entry name" value="Single-stranded right-handed beta-helix, Pectin lyase-like"/>
    <property type="match status" value="2"/>
</dbReference>
<feature type="compositionally biased region" description="Gly residues" evidence="1">
    <location>
        <begin position="14"/>
        <end position="24"/>
    </location>
</feature>
<keyword evidence="2" id="KW-0812">Transmembrane</keyword>
<evidence type="ECO:0000313" key="3">
    <source>
        <dbReference type="EMBL" id="CAK0861942.1"/>
    </source>
</evidence>
<evidence type="ECO:0000256" key="1">
    <source>
        <dbReference type="SAM" id="MobiDB-lite"/>
    </source>
</evidence>
<evidence type="ECO:0000256" key="2">
    <source>
        <dbReference type="SAM" id="Phobius"/>
    </source>
</evidence>
<gene>
    <name evidence="3" type="ORF">PCOR1329_LOCUS50477</name>
</gene>
<keyword evidence="2" id="KW-1133">Transmembrane helix</keyword>
<feature type="transmembrane region" description="Helical" evidence="2">
    <location>
        <begin position="808"/>
        <end position="829"/>
    </location>
</feature>
<sequence>AARQLPSAARPRRGSGGGGRSGGRGLARLLPLLAAAAAAEPNPPEWPESVRVWGPGDDAGQIESVVNEAFRLNGGHDTIDHGQFSPERYAFMFKPGTYHVDVPVGYYTQVLGLGKSPDDVVFDSARGVYSEEGDQTDLGGALSTFWRSAENFRTRSEMLWAVSQAAPMRRVVVEKSLNLAQFVDGVGMGYSSGGFLGNCRVKGMVNSASQQQWFARNLQAEAWPQGNWNMVFVGVNPAPSSSCGRTGDSFPSTSVETTPVLAEKPFVSIDDDGKFSLQIPQLQHDRQGYDFSIGDTVPFEKVYVARATDSAAKINKKLKKGLHCVLTPGIYKLDAPLELNTEGQVLLGLGLATLVATDGTPAIRVGNVDGVRVAGVLLEAGTGETEALLEWGDGTHKGDATNPGVMSDLFARVGGPNDPEDFEVQARVMVRIRSDHVIGDNLWLWRADHGVAGIVKSSMNPCDHGLIVEGDHVTMYGLAVEHTLKDLVQWIGDHGRTYFFQSELPYDVGQDFGDAGYVGYRLNNTVSTHSAYGVGVYHFFRDFEVTVPRGIACPDWLENSFENPLSVCLSGKGTMTHVINDKGNPTQGDASTEWYCEKGPEIAPRPVAKKAQKEEPEHSAKQTHKEGSKKAPATPPKESPSVASENPAAPHLWARWDCSVGQQHWRRAWSANKQEWCCKHEQRGCDGRQDDEGGAIHDSLAALSGVAASLAAEDLADEKPTGLRGGGSARPARSGDAGSRAGSGHASKPAGSASTSERPRAVVGAQADRPWTSPWSTHTLEDGLLIERLDEVQATPVAATTVAPAPRWIQSLVALQLCASAVLAVLCFLGRRQRRGGAMVPISTSSVDADATAAVTRQAGEPLQPRSPALRGITSPGTASPLTGASDAAA</sequence>
<keyword evidence="4" id="KW-1185">Reference proteome</keyword>
<feature type="region of interest" description="Disordered" evidence="1">
    <location>
        <begin position="603"/>
        <end position="647"/>
    </location>
</feature>
<feature type="region of interest" description="Disordered" evidence="1">
    <location>
        <begin position="855"/>
        <end position="890"/>
    </location>
</feature>
<evidence type="ECO:0000313" key="4">
    <source>
        <dbReference type="Proteomes" id="UP001189429"/>
    </source>
</evidence>
<reference evidence="3" key="1">
    <citation type="submission" date="2023-10" db="EMBL/GenBank/DDBJ databases">
        <authorList>
            <person name="Chen Y."/>
            <person name="Shah S."/>
            <person name="Dougan E. K."/>
            <person name="Thang M."/>
            <person name="Chan C."/>
        </authorList>
    </citation>
    <scope>NUCLEOTIDE SEQUENCE [LARGE SCALE GENOMIC DNA]</scope>
</reference>
<evidence type="ECO:0008006" key="5">
    <source>
        <dbReference type="Google" id="ProtNLM"/>
    </source>
</evidence>
<feature type="compositionally biased region" description="Low complexity" evidence="1">
    <location>
        <begin position="729"/>
        <end position="747"/>
    </location>
</feature>
<dbReference type="InterPro" id="IPR012334">
    <property type="entry name" value="Pectin_lyas_fold"/>
</dbReference>
<name>A0ABN9UPQ3_9DINO</name>
<accession>A0ABN9UPQ3</accession>
<feature type="compositionally biased region" description="Basic and acidic residues" evidence="1">
    <location>
        <begin position="611"/>
        <end position="629"/>
    </location>
</feature>
<organism evidence="3 4">
    <name type="scientific">Prorocentrum cordatum</name>
    <dbReference type="NCBI Taxonomy" id="2364126"/>
    <lineage>
        <taxon>Eukaryota</taxon>
        <taxon>Sar</taxon>
        <taxon>Alveolata</taxon>
        <taxon>Dinophyceae</taxon>
        <taxon>Prorocentrales</taxon>
        <taxon>Prorocentraceae</taxon>
        <taxon>Prorocentrum</taxon>
    </lineage>
</organism>
<feature type="non-terminal residue" evidence="3">
    <location>
        <position position="1"/>
    </location>
</feature>
<feature type="region of interest" description="Disordered" evidence="1">
    <location>
        <begin position="717"/>
        <end position="776"/>
    </location>
</feature>
<keyword evidence="2" id="KW-0472">Membrane</keyword>
<dbReference type="CDD" id="cd23669">
    <property type="entry name" value="GH55_SacteLam55A-like"/>
    <property type="match status" value="1"/>
</dbReference>
<proteinExistence type="predicted"/>
<dbReference type="Proteomes" id="UP001189429">
    <property type="component" value="Unassembled WGS sequence"/>
</dbReference>
<dbReference type="EMBL" id="CAUYUJ010016109">
    <property type="protein sequence ID" value="CAK0861942.1"/>
    <property type="molecule type" value="Genomic_DNA"/>
</dbReference>
<protein>
    <recommendedName>
        <fullName evidence="5">Pectate lyase superfamily protein domain-containing protein</fullName>
    </recommendedName>
</protein>
<dbReference type="InterPro" id="IPR059186">
    <property type="entry name" value="SACTE_4363"/>
</dbReference>
<feature type="region of interest" description="Disordered" evidence="1">
    <location>
        <begin position="1"/>
        <end position="24"/>
    </location>
</feature>
<comment type="caution">
    <text evidence="3">The sequence shown here is derived from an EMBL/GenBank/DDBJ whole genome shotgun (WGS) entry which is preliminary data.</text>
</comment>